<dbReference type="EMBL" id="BLLF01004391">
    <property type="protein sequence ID" value="GFH29512.1"/>
    <property type="molecule type" value="Genomic_DNA"/>
</dbReference>
<gene>
    <name evidence="1" type="ORF">HaLaN_28188</name>
</gene>
<organism evidence="1 2">
    <name type="scientific">Haematococcus lacustris</name>
    <name type="common">Green alga</name>
    <name type="synonym">Haematococcus pluvialis</name>
    <dbReference type="NCBI Taxonomy" id="44745"/>
    <lineage>
        <taxon>Eukaryota</taxon>
        <taxon>Viridiplantae</taxon>
        <taxon>Chlorophyta</taxon>
        <taxon>core chlorophytes</taxon>
        <taxon>Chlorophyceae</taxon>
        <taxon>CS clade</taxon>
        <taxon>Chlamydomonadales</taxon>
        <taxon>Haematococcaceae</taxon>
        <taxon>Haematococcus</taxon>
    </lineage>
</organism>
<keyword evidence="2" id="KW-1185">Reference proteome</keyword>
<name>A0A6A0AAC1_HAELA</name>
<comment type="caution">
    <text evidence="1">The sequence shown here is derived from an EMBL/GenBank/DDBJ whole genome shotgun (WGS) entry which is preliminary data.</text>
</comment>
<feature type="non-terminal residue" evidence="1">
    <location>
        <position position="1"/>
    </location>
</feature>
<reference evidence="1 2" key="1">
    <citation type="submission" date="2020-02" db="EMBL/GenBank/DDBJ databases">
        <title>Draft genome sequence of Haematococcus lacustris strain NIES-144.</title>
        <authorList>
            <person name="Morimoto D."/>
            <person name="Nakagawa S."/>
            <person name="Yoshida T."/>
            <person name="Sawayama S."/>
        </authorList>
    </citation>
    <scope>NUCLEOTIDE SEQUENCE [LARGE SCALE GENOMIC DNA]</scope>
    <source>
        <strain evidence="1 2">NIES-144</strain>
    </source>
</reference>
<proteinExistence type="predicted"/>
<dbReference type="AlphaFoldDB" id="A0A6A0AAC1"/>
<protein>
    <submittedName>
        <fullName evidence="1">Uncharacterized protein</fullName>
    </submittedName>
</protein>
<accession>A0A6A0AAC1</accession>
<dbReference type="Proteomes" id="UP000485058">
    <property type="component" value="Unassembled WGS sequence"/>
</dbReference>
<evidence type="ECO:0000313" key="2">
    <source>
        <dbReference type="Proteomes" id="UP000485058"/>
    </source>
</evidence>
<sequence length="52" mass="5900">MQVQKALIDVENMFELLATQPHVRDRPGAEPLRIVNGSIAFDNVVFGYKSKR</sequence>
<evidence type="ECO:0000313" key="1">
    <source>
        <dbReference type="EMBL" id="GFH29512.1"/>
    </source>
</evidence>
<feature type="non-terminal residue" evidence="1">
    <location>
        <position position="52"/>
    </location>
</feature>